<reference evidence="4 5" key="1">
    <citation type="submission" date="2018-04" db="EMBL/GenBank/DDBJ databases">
        <authorList>
            <person name="Vogel A."/>
        </authorList>
    </citation>
    <scope>NUCLEOTIDE SEQUENCE [LARGE SCALE GENOMIC DNA]</scope>
</reference>
<dbReference type="InterPro" id="IPR016024">
    <property type="entry name" value="ARM-type_fold"/>
</dbReference>
<dbReference type="GO" id="GO:0034472">
    <property type="term" value="P:snRNA 3'-end processing"/>
    <property type="evidence" value="ECO:0007669"/>
    <property type="project" value="TreeGrafter"/>
</dbReference>
<evidence type="ECO:0000256" key="1">
    <source>
        <dbReference type="ARBA" id="ARBA00008565"/>
    </source>
</evidence>
<dbReference type="Proteomes" id="UP000595140">
    <property type="component" value="Unassembled WGS sequence"/>
</dbReference>
<dbReference type="InterPro" id="IPR055195">
    <property type="entry name" value="INTS7_C_plant"/>
</dbReference>
<evidence type="ECO:0000313" key="5">
    <source>
        <dbReference type="Proteomes" id="UP000595140"/>
    </source>
</evidence>
<dbReference type="InterPro" id="IPR033060">
    <property type="entry name" value="INTS7"/>
</dbReference>
<dbReference type="OrthoDB" id="1921953at2759"/>
<feature type="domain" description="Integrator complex subunit 7 N-terminal" evidence="3">
    <location>
        <begin position="63"/>
        <end position="542"/>
    </location>
</feature>
<proteinExistence type="inferred from homology"/>
<dbReference type="AlphaFoldDB" id="A0A484LCU3"/>
<evidence type="ECO:0000313" key="4">
    <source>
        <dbReference type="EMBL" id="VFQ74134.1"/>
    </source>
</evidence>
<feature type="domain" description="Integrator complex subunit 7-like C-terminal" evidence="2">
    <location>
        <begin position="945"/>
        <end position="1089"/>
    </location>
</feature>
<dbReference type="InterPro" id="IPR056516">
    <property type="entry name" value="INTS7_N"/>
</dbReference>
<dbReference type="Pfam" id="PF22966">
    <property type="entry name" value="INTS7_C_plants"/>
    <property type="match status" value="1"/>
</dbReference>
<name>A0A484LCU3_9ASTE</name>
<organism evidence="4 5">
    <name type="scientific">Cuscuta campestris</name>
    <dbReference type="NCBI Taxonomy" id="132261"/>
    <lineage>
        <taxon>Eukaryota</taxon>
        <taxon>Viridiplantae</taxon>
        <taxon>Streptophyta</taxon>
        <taxon>Embryophyta</taxon>
        <taxon>Tracheophyta</taxon>
        <taxon>Spermatophyta</taxon>
        <taxon>Magnoliopsida</taxon>
        <taxon>eudicotyledons</taxon>
        <taxon>Gunneridae</taxon>
        <taxon>Pentapetalae</taxon>
        <taxon>asterids</taxon>
        <taxon>lamiids</taxon>
        <taxon>Solanales</taxon>
        <taxon>Convolvulaceae</taxon>
        <taxon>Cuscuteae</taxon>
        <taxon>Cuscuta</taxon>
        <taxon>Cuscuta subgen. Grammica</taxon>
        <taxon>Cuscuta sect. Cleistogrammica</taxon>
    </lineage>
</organism>
<keyword evidence="5" id="KW-1185">Reference proteome</keyword>
<evidence type="ECO:0008006" key="6">
    <source>
        <dbReference type="Google" id="ProtNLM"/>
    </source>
</evidence>
<dbReference type="PANTHER" id="PTHR13322">
    <property type="entry name" value="C1ORF73 PROTEIN"/>
    <property type="match status" value="1"/>
</dbReference>
<dbReference type="PANTHER" id="PTHR13322:SF2">
    <property type="entry name" value="INTEGRATOR COMPLEX SUBUNIT 7"/>
    <property type="match status" value="1"/>
</dbReference>
<protein>
    <recommendedName>
        <fullName evidence="6">Integrator complex subunit 7</fullName>
    </recommendedName>
</protein>
<dbReference type="GO" id="GO:0032039">
    <property type="term" value="C:integrator complex"/>
    <property type="evidence" value="ECO:0007669"/>
    <property type="project" value="InterPro"/>
</dbReference>
<dbReference type="SUPFAM" id="SSF48371">
    <property type="entry name" value="ARM repeat"/>
    <property type="match status" value="1"/>
</dbReference>
<accession>A0A484LCU3</accession>
<dbReference type="EMBL" id="OOIL02001316">
    <property type="protein sequence ID" value="VFQ74134.1"/>
    <property type="molecule type" value="Genomic_DNA"/>
</dbReference>
<sequence>MERTPAASAMQWSIDLEKGIRSKRPGEAILQIGQKLEWWDRDSFITEAEYKLFGLIPGEDKLFADAIFLRLAHAFNSGDKHTRACIVKIFMWQRRRWSGHDRKSNRGIISKGILESHVELLKRVKSVFYTGDSEERAMALALLGCWAGFAKDNADIRYLILSSLVSNDILEVKASLFAAGCFCELADDFAAVLLEMLENLMSREASKAIRLAAGRALAKIWFSILLAHKAYKTGVKLMLESRQEEEFCKIMLISLSKIASKWTSLIPVQVELLTSFLSEEVASCLQASALKCLNFMLCHGVIIPESTADNVLKFLDVLNESKLSPDLQCVACSILYKVFLYNLHRIPHAEILIIFSRFLSVVSLISESPVVISERVLAIHNLADICDKLLEKSEEESSGHIGSTVASRIISFAMDRFSLLVKSNKDVLLQPNSVVKQEIKCLFSLLLDMFEKKHELGALLLDKVFLLVRDLVNTLNEITRKPKVKDISVDHPQQEENSKSFAVSMMICASKVIFNCFRNQESLNSVSPQVVDNLKLLVKHVCGCRPLHIYIHVIYSLLLHSCLECTFVCRIMNTTGDLHSSPHQYELSAIDSVRVILGRKENWLCYKLGKYAMCQGAWLTAALIFERQSTIVQSEACRSWLESLTHLSQMESKFQSLLNFDLSENTTSRQSFSVEATLGACNDLRSSVCRLGGPTSSTSSGLAFRFQKWFLTLRVKVVQAVVDAIKLSISVNSFSSTDTKNKSLEPSSLVHFSGQVSYTMKSLAQEFDLFATSFIGIDRGSRAIVSSLSITCSLLAFTTVFFSFLLANASEGVITAQAVDEHLSGMLSRDLFRRLFWHIDNETSKYLLGMLPKFSGNTFFLPQWRNQSSRCCEFAKLCRYAFTMILNLRTEVVTSSISLDDDHKKVDKSKILSHSSKLMLSFISIWIRIPWRTPKHFFQMRPCVGSELFLLGEDGEKVNRLSVSSGFLLHLNLCLQLKNMPSKISKLYCVLHARSSKTPSQDEIDDMIYLNRKLLEHTRGDNIHDDDDIRGEVFSFVCFEVKNEKWQQGFSTCLLDTSAFPVGSYEIKWHSCCIDHEGSYWSFIPVLASSFAFSVV</sequence>
<comment type="similarity">
    <text evidence="1">Belongs to the Integrator subunit 7 family.</text>
</comment>
<evidence type="ECO:0000259" key="2">
    <source>
        <dbReference type="Pfam" id="PF22966"/>
    </source>
</evidence>
<evidence type="ECO:0000259" key="3">
    <source>
        <dbReference type="Pfam" id="PF24436"/>
    </source>
</evidence>
<dbReference type="Pfam" id="PF24436">
    <property type="entry name" value="INTS7_N"/>
    <property type="match status" value="1"/>
</dbReference>
<gene>
    <name evidence="4" type="ORF">CCAM_LOCUS15910</name>
</gene>